<organism evidence="5 6">
    <name type="scientific">Paraphaeosphaeria sporulosa</name>
    <dbReference type="NCBI Taxonomy" id="1460663"/>
    <lineage>
        <taxon>Eukaryota</taxon>
        <taxon>Fungi</taxon>
        <taxon>Dikarya</taxon>
        <taxon>Ascomycota</taxon>
        <taxon>Pezizomycotina</taxon>
        <taxon>Dothideomycetes</taxon>
        <taxon>Pleosporomycetidae</taxon>
        <taxon>Pleosporales</taxon>
        <taxon>Massarineae</taxon>
        <taxon>Didymosphaeriaceae</taxon>
        <taxon>Paraphaeosphaeria</taxon>
    </lineage>
</organism>
<keyword evidence="6" id="KW-1185">Reference proteome</keyword>
<sequence>MAQNHAQISNWREELIPNIIDHLAKVAPSAPYALYPNSPTTYDEGYRTVTYKDFANAVNGLAWWLSDNLGPSKNFDVLAYFGPNDVRYTALLLGAVKAGYVAFFTSPRNSVAAHGALFDKLQCQVLLTPEPAPPATEQITSAHPMKHLHVPSVTDLLEKEYPHYAYDKTYAAAHTDPLVVVHTSGSTGIPKPLIWTHETAARHHNYCALEPPSGYESIDKLHQGKRMLNTFPPFHAAGIAIHLVHSPPFGTVSIAPLSGALPTAESIVQALKTTKADVAFLVPSIIADISQKPELLDFCAENLELILYAGGDLPQAIGDKIAAKMPIQNNHGASEFGLIAQLRTPEMTRLDWHYVLPHPELGCVFEENSPGLYELVFKKNPKYEKHMMPFTIGPVLKGQDEYRTRDLFVKHPTIPDCWAWKARADDIIVFLNGEKTNPVSMEQSIISSNEEVVQALAFGMQRFQAGLLVEPSPKLGDLNEVDQAKFVDKIWPSIDRANQSAPAHARVEKAMVILTRPDKLMIRSGKGTIQRQGTLAMYAAEIDDIYVKADTVLTGIEHASLDTKDAGQVAEWLKKVISQIEPALLEDEGKTFFDKGMDSLMGVRLVRALRHGLGQPDLDLSIVYNNPSLEMLTKYIVSGKETPGAPNGAPNGTVKVTDADPEIDSLLKEYEPVITQIGQQARTPGERKGEVAVLTGSTGSLGIHLLEALLATPAISHIYCLNRRENAKEIHANNIKGWDSKFPHQSDRVTFLQAALHDPNLGLEQKTYETIRSTATIIIHNAWTVNFMLPLKAFRSQFDGLVNFFRLAGSRSDPPKLLYISSISSVAQLPRVTSALSIPEEVVRDSNAPYEIGYAKSKLVSELLCDAAAQTLDIPVSFARVGQIAGPVGEGVNATWSTAEWLPGLVVTSISLGLLPEDLGAELNQVDWIPVDLLSKVLLEFGAGSSAQAPNGAGTNGNPHGAEVFNLLNPKTTSWKELILAIVASVEKHTGKVLNVVSAREWLEKLQEVVDNFSGEDAVDLVRTYPAVRLQEFYEARLLDSKNAIKWDLDRARSQSATLNGMPAIGRDWIERWIEQWLKEMKTAVE</sequence>
<reference evidence="5 6" key="1">
    <citation type="submission" date="2016-05" db="EMBL/GenBank/DDBJ databases">
        <title>Comparative analysis of secretome profiles of manganese(II)-oxidizing ascomycete fungi.</title>
        <authorList>
            <consortium name="DOE Joint Genome Institute"/>
            <person name="Zeiner C.A."/>
            <person name="Purvine S.O."/>
            <person name="Zink E.M."/>
            <person name="Wu S."/>
            <person name="Pasa-Tolic L."/>
            <person name="Chaput D.L."/>
            <person name="Haridas S."/>
            <person name="Grigoriev I.V."/>
            <person name="Santelli C.M."/>
            <person name="Hansel C.M."/>
        </authorList>
    </citation>
    <scope>NUCLEOTIDE SEQUENCE [LARGE SCALE GENOMIC DNA]</scope>
    <source>
        <strain evidence="5 6">AP3s5-JAC2a</strain>
    </source>
</reference>
<dbReference type="Gene3D" id="1.10.1200.10">
    <property type="entry name" value="ACP-like"/>
    <property type="match status" value="1"/>
</dbReference>
<accession>A0A177CES8</accession>
<dbReference type="Gene3D" id="3.40.50.720">
    <property type="entry name" value="NAD(P)-binding Rossmann-like Domain"/>
    <property type="match status" value="1"/>
</dbReference>
<evidence type="ECO:0000256" key="3">
    <source>
        <dbReference type="ARBA" id="ARBA00029454"/>
    </source>
</evidence>
<dbReference type="Proteomes" id="UP000077069">
    <property type="component" value="Unassembled WGS sequence"/>
</dbReference>
<dbReference type="InterPro" id="IPR020806">
    <property type="entry name" value="PKS_PP-bd"/>
</dbReference>
<dbReference type="GeneID" id="28771063"/>
<dbReference type="PROSITE" id="PS00455">
    <property type="entry name" value="AMP_BINDING"/>
    <property type="match status" value="1"/>
</dbReference>
<evidence type="ECO:0000313" key="6">
    <source>
        <dbReference type="Proteomes" id="UP000077069"/>
    </source>
</evidence>
<dbReference type="GO" id="GO:0031177">
    <property type="term" value="F:phosphopantetheine binding"/>
    <property type="evidence" value="ECO:0007669"/>
    <property type="project" value="InterPro"/>
</dbReference>
<comment type="similarity">
    <text evidence="3">Belongs to the NRP synthetase family.</text>
</comment>
<dbReference type="InterPro" id="IPR036736">
    <property type="entry name" value="ACP-like_sf"/>
</dbReference>
<dbReference type="PANTHER" id="PTHR43439:SF2">
    <property type="entry name" value="ENZYME, PUTATIVE (JCVI)-RELATED"/>
    <property type="match status" value="1"/>
</dbReference>
<dbReference type="RefSeq" id="XP_018035622.1">
    <property type="nucleotide sequence ID" value="XM_018187577.1"/>
</dbReference>
<evidence type="ECO:0000256" key="1">
    <source>
        <dbReference type="ARBA" id="ARBA00022450"/>
    </source>
</evidence>
<dbReference type="InterPro" id="IPR051414">
    <property type="entry name" value="Adenylate-forming_Reductase"/>
</dbReference>
<dbReference type="InParanoid" id="A0A177CES8"/>
<feature type="domain" description="Carrier" evidence="4">
    <location>
        <begin position="564"/>
        <end position="640"/>
    </location>
</feature>
<proteinExistence type="inferred from homology"/>
<keyword evidence="1" id="KW-0596">Phosphopantetheine</keyword>
<dbReference type="PANTHER" id="PTHR43439">
    <property type="entry name" value="PHENYLACETATE-COENZYME A LIGASE"/>
    <property type="match status" value="1"/>
</dbReference>
<dbReference type="InterPro" id="IPR020845">
    <property type="entry name" value="AMP-binding_CS"/>
</dbReference>
<keyword evidence="2" id="KW-0597">Phosphoprotein</keyword>
<dbReference type="OrthoDB" id="429813at2759"/>
<evidence type="ECO:0000259" key="4">
    <source>
        <dbReference type="PROSITE" id="PS50075"/>
    </source>
</evidence>
<dbReference type="EMBL" id="KV441553">
    <property type="protein sequence ID" value="OAG05257.1"/>
    <property type="molecule type" value="Genomic_DNA"/>
</dbReference>
<dbReference type="STRING" id="1460663.A0A177CES8"/>
<dbReference type="SUPFAM" id="SSF56801">
    <property type="entry name" value="Acetyl-CoA synthetase-like"/>
    <property type="match status" value="1"/>
</dbReference>
<protein>
    <submittedName>
        <fullName evidence="5">NRPS-like enzyme</fullName>
    </submittedName>
</protein>
<dbReference type="Gene3D" id="3.40.50.12780">
    <property type="entry name" value="N-terminal domain of ligase-like"/>
    <property type="match status" value="1"/>
</dbReference>
<dbReference type="Pfam" id="PF00550">
    <property type="entry name" value="PP-binding"/>
    <property type="match status" value="1"/>
</dbReference>
<dbReference type="InterPro" id="IPR009081">
    <property type="entry name" value="PP-bd_ACP"/>
</dbReference>
<gene>
    <name evidence="5" type="ORF">CC84DRAFT_833323</name>
</gene>
<dbReference type="AlphaFoldDB" id="A0A177CES8"/>
<dbReference type="InterPro" id="IPR036291">
    <property type="entry name" value="NAD(P)-bd_dom_sf"/>
</dbReference>
<dbReference type="InterPro" id="IPR000873">
    <property type="entry name" value="AMP-dep_synth/lig_dom"/>
</dbReference>
<dbReference type="SMART" id="SM00823">
    <property type="entry name" value="PKS_PP"/>
    <property type="match status" value="1"/>
</dbReference>
<evidence type="ECO:0000313" key="5">
    <source>
        <dbReference type="EMBL" id="OAG05257.1"/>
    </source>
</evidence>
<dbReference type="InterPro" id="IPR042099">
    <property type="entry name" value="ANL_N_sf"/>
</dbReference>
<dbReference type="PROSITE" id="PS50075">
    <property type="entry name" value="CARRIER"/>
    <property type="match status" value="1"/>
</dbReference>
<name>A0A177CES8_9PLEO</name>
<dbReference type="Pfam" id="PF00501">
    <property type="entry name" value="AMP-binding"/>
    <property type="match status" value="1"/>
</dbReference>
<dbReference type="InterPro" id="IPR013120">
    <property type="entry name" value="FAR_NAD-bd"/>
</dbReference>
<evidence type="ECO:0000256" key="2">
    <source>
        <dbReference type="ARBA" id="ARBA00022553"/>
    </source>
</evidence>
<dbReference type="SUPFAM" id="SSF47336">
    <property type="entry name" value="ACP-like"/>
    <property type="match status" value="1"/>
</dbReference>
<dbReference type="Pfam" id="PF23562">
    <property type="entry name" value="AMP-binding_C_3"/>
    <property type="match status" value="1"/>
</dbReference>
<dbReference type="SUPFAM" id="SSF51735">
    <property type="entry name" value="NAD(P)-binding Rossmann-fold domains"/>
    <property type="match status" value="1"/>
</dbReference>
<dbReference type="Pfam" id="PF07993">
    <property type="entry name" value="NAD_binding_4"/>
    <property type="match status" value="1"/>
</dbReference>